<dbReference type="EMBL" id="CP063405">
    <property type="protein sequence ID" value="QSZ29105.1"/>
    <property type="molecule type" value="Genomic_DNA"/>
</dbReference>
<gene>
    <name evidence="4" type="ORF">DSL72_003615</name>
</gene>
<dbReference type="OrthoDB" id="5419608at2759"/>
<keyword evidence="2" id="KW-0812">Transmembrane</keyword>
<feature type="region of interest" description="Disordered" evidence="1">
    <location>
        <begin position="163"/>
        <end position="219"/>
    </location>
</feature>
<evidence type="ECO:0000256" key="2">
    <source>
        <dbReference type="SAM" id="Phobius"/>
    </source>
</evidence>
<accession>A0A8A3NTT3</accession>
<name>A0A8A3NTT3_9HELO</name>
<evidence type="ECO:0000256" key="1">
    <source>
        <dbReference type="SAM" id="MobiDB-lite"/>
    </source>
</evidence>
<reference evidence="4" key="1">
    <citation type="submission" date="2020-10" db="EMBL/GenBank/DDBJ databases">
        <title>Genome Sequence of Monilinia vaccinii-corymbosi Sheds Light on Mummy Berry Disease Infection of Blueberry and Mating Type.</title>
        <authorList>
            <person name="Yow A.G."/>
            <person name="Zhang Y."/>
            <person name="Bansal K."/>
            <person name="Eacker S.M."/>
            <person name="Sullivan S."/>
            <person name="Liachko I."/>
            <person name="Cubeta M.A."/>
            <person name="Rollins J.A."/>
            <person name="Ashrafi H."/>
        </authorList>
    </citation>
    <scope>NUCLEOTIDE SEQUENCE</scope>
    <source>
        <strain evidence="4">RL-1</strain>
    </source>
</reference>
<protein>
    <recommendedName>
        <fullName evidence="6">Cell wall protein</fullName>
    </recommendedName>
</protein>
<evidence type="ECO:0000313" key="4">
    <source>
        <dbReference type="EMBL" id="QSZ29105.1"/>
    </source>
</evidence>
<feature type="signal peptide" evidence="3">
    <location>
        <begin position="1"/>
        <end position="17"/>
    </location>
</feature>
<keyword evidence="5" id="KW-1185">Reference proteome</keyword>
<dbReference type="AlphaFoldDB" id="A0A8A3NTT3"/>
<sequence>MYTNLWTVASLCVVVLAHPGQQSDRRQDVSAISASLASLSSALVINPSIAAELTCIPSSVQALQSNAAGISQLASEFINSGVPGWYSSLSPAAQSYVLGDGAARASLLQDASSLESLLGGATATPAATAAATITATPASVITGVINGTAATLAPVGTGVLTLASSTSGGNSTVTTRKLSSATTATATEAETETETETAGGSAGGKTSEPSPISSSSTGGAAQVTGVVGLGVAGLVGLVWVL</sequence>
<evidence type="ECO:0000256" key="3">
    <source>
        <dbReference type="SAM" id="SignalP"/>
    </source>
</evidence>
<keyword evidence="3" id="KW-0732">Signal</keyword>
<keyword evidence="2" id="KW-1133">Transmembrane helix</keyword>
<dbReference type="Proteomes" id="UP000672032">
    <property type="component" value="Chromosome 1"/>
</dbReference>
<evidence type="ECO:0008006" key="6">
    <source>
        <dbReference type="Google" id="ProtNLM"/>
    </source>
</evidence>
<feature type="chain" id="PRO_5032698123" description="Cell wall protein" evidence="3">
    <location>
        <begin position="18"/>
        <end position="241"/>
    </location>
</feature>
<keyword evidence="2" id="KW-0472">Membrane</keyword>
<feature type="compositionally biased region" description="Low complexity" evidence="1">
    <location>
        <begin position="164"/>
        <end position="188"/>
    </location>
</feature>
<feature type="transmembrane region" description="Helical" evidence="2">
    <location>
        <begin position="219"/>
        <end position="240"/>
    </location>
</feature>
<feature type="compositionally biased region" description="Low complexity" evidence="1">
    <location>
        <begin position="196"/>
        <end position="219"/>
    </location>
</feature>
<evidence type="ECO:0000313" key="5">
    <source>
        <dbReference type="Proteomes" id="UP000672032"/>
    </source>
</evidence>
<proteinExistence type="predicted"/>
<organism evidence="4 5">
    <name type="scientific">Monilinia vaccinii-corymbosi</name>
    <dbReference type="NCBI Taxonomy" id="61207"/>
    <lineage>
        <taxon>Eukaryota</taxon>
        <taxon>Fungi</taxon>
        <taxon>Dikarya</taxon>
        <taxon>Ascomycota</taxon>
        <taxon>Pezizomycotina</taxon>
        <taxon>Leotiomycetes</taxon>
        <taxon>Helotiales</taxon>
        <taxon>Sclerotiniaceae</taxon>
        <taxon>Monilinia</taxon>
    </lineage>
</organism>